<keyword evidence="1" id="KW-0479">Metal-binding</keyword>
<keyword evidence="2 4" id="KW-0863">Zinc-finger</keyword>
<feature type="compositionally biased region" description="Basic residues" evidence="5">
    <location>
        <begin position="1052"/>
        <end position="1063"/>
    </location>
</feature>
<dbReference type="Pfam" id="PF04434">
    <property type="entry name" value="SWIM"/>
    <property type="match status" value="1"/>
</dbReference>
<feature type="region of interest" description="Disordered" evidence="5">
    <location>
        <begin position="794"/>
        <end position="873"/>
    </location>
</feature>
<dbReference type="SMART" id="SM00575">
    <property type="entry name" value="ZnF_PMZ"/>
    <property type="match status" value="1"/>
</dbReference>
<evidence type="ECO:0000313" key="8">
    <source>
        <dbReference type="Proteomes" id="UP001157006"/>
    </source>
</evidence>
<dbReference type="PANTHER" id="PTHR31973:SF195">
    <property type="entry name" value="MUDR FAMILY TRANSPOSASE"/>
    <property type="match status" value="1"/>
</dbReference>
<sequence length="1063" mass="120064">MGVFNLVFHHGGSFVQDGHTYYRGGSETTVEGQDEDKWSFFEAVSLVKDWGYEGFRLWRKILQTDEGFTNIVDDAGAVEVAKHCMSCRVHDDLWVEHGVEDVMTKVLVPNVDDFSTSSGDDSTGDYVDASQCFNDSEEERVIDVEEEQFEQVEVAVPVSGNRVEIEGKSFRFKRCASKDPKKMKEKSKRDKVSVLVPKSVLGSCSKRATRKCEDVDYASEELESSDADESDMDDKPSKPKYEKFRSELLNKDFQFKLGMEFISLSEFKDAIRDWSVLNGREISKVGGSLTYQIKTWVGTHTCARVLNNKSANSKWVSKLVVEKRKSQGKVKLSEIMSELRQKYSVGITKGKAWRAKAMAEEIIEGDAKEQYNMLWRYAAELRKHYAGNTVKLNTKRPHPTLALRFGRFYFCFDGCKKGFTKGCRPFIGVDGCHLKTQYGGQLLIVVARDPNDQYYPLAFGVVETETKESWRWFMQLLMEDIGEERKYVFISDQQKGLVSVFEEMHQQVEHRVCLRHLYANFKKKFGGGAAIRDLLLGAAKATYFQAWEKKMNQLKQIDKKAWEWLMGVPTKLWCKHSFSFYPKCDVFMNNLSESFNSTILQARDKPILTMVEWIRNCVMNRIANSVVKLDKWKHNVMPNPRKRLDKETYLSGEWLPTWSSGDLWQVHNPYNGLQFVVDIGKKTCTCCFWDLVGIPCRHVVSALQYQNLDPEKYVDPCYMREAYRACYENNVSPINGMDMWPTVDAEELLPPQYKKGPGRPKKLRFRELDENGSRMRRVGVSYRCTHCDKFGHNSRKCQAKEQDPNALKRKRKTPRTKVSKKSDGTVDEGPEMDANVDTTATGGGTVDEDPEMDANVDTTATGGGTVDEDPEMDANVDTTATGGGIVDEDPEMDANVDTTAIGGGTVDKGPEMDANVDTTKTGGGTVDEGPEMDALLNNMMDLYEEQPSQVDNPTQPIAMQPPPTHKSQPTAMQPPPTHDSQPSAMQPDPAATNVKKPSARKKAVAVPWKRSRKRVSERLKEVRNAKRHGGPGSTPDAPLTIGEETGGSTSKKISRKKRKGIDQ</sequence>
<feature type="compositionally biased region" description="Polar residues" evidence="5">
    <location>
        <begin position="946"/>
        <end position="957"/>
    </location>
</feature>
<accession>A0AAV0ZJA0</accession>
<gene>
    <name evidence="7" type="ORF">VFH_II010320</name>
</gene>
<evidence type="ECO:0000259" key="6">
    <source>
        <dbReference type="PROSITE" id="PS50966"/>
    </source>
</evidence>
<protein>
    <recommendedName>
        <fullName evidence="6">SWIM-type domain-containing protein</fullName>
    </recommendedName>
</protein>
<organism evidence="7 8">
    <name type="scientific">Vicia faba</name>
    <name type="common">Broad bean</name>
    <name type="synonym">Faba vulgaris</name>
    <dbReference type="NCBI Taxonomy" id="3906"/>
    <lineage>
        <taxon>Eukaryota</taxon>
        <taxon>Viridiplantae</taxon>
        <taxon>Streptophyta</taxon>
        <taxon>Embryophyta</taxon>
        <taxon>Tracheophyta</taxon>
        <taxon>Spermatophyta</taxon>
        <taxon>Magnoliopsida</taxon>
        <taxon>eudicotyledons</taxon>
        <taxon>Gunneridae</taxon>
        <taxon>Pentapetalae</taxon>
        <taxon>rosids</taxon>
        <taxon>fabids</taxon>
        <taxon>Fabales</taxon>
        <taxon>Fabaceae</taxon>
        <taxon>Papilionoideae</taxon>
        <taxon>50 kb inversion clade</taxon>
        <taxon>NPAAA clade</taxon>
        <taxon>Hologalegina</taxon>
        <taxon>IRL clade</taxon>
        <taxon>Fabeae</taxon>
        <taxon>Vicia</taxon>
    </lineage>
</organism>
<dbReference type="InterPro" id="IPR018289">
    <property type="entry name" value="MULE_transposase_dom"/>
</dbReference>
<evidence type="ECO:0000256" key="3">
    <source>
        <dbReference type="ARBA" id="ARBA00022833"/>
    </source>
</evidence>
<evidence type="ECO:0000256" key="1">
    <source>
        <dbReference type="ARBA" id="ARBA00022723"/>
    </source>
</evidence>
<dbReference type="AlphaFoldDB" id="A0AAV0ZJA0"/>
<feature type="compositionally biased region" description="Acidic residues" evidence="5">
    <location>
        <begin position="220"/>
        <end position="232"/>
    </location>
</feature>
<feature type="compositionally biased region" description="Basic residues" evidence="5">
    <location>
        <begin position="997"/>
        <end position="1013"/>
    </location>
</feature>
<dbReference type="Proteomes" id="UP001157006">
    <property type="component" value="Chromosome 2"/>
</dbReference>
<evidence type="ECO:0000256" key="2">
    <source>
        <dbReference type="ARBA" id="ARBA00022771"/>
    </source>
</evidence>
<feature type="compositionally biased region" description="Basic residues" evidence="5">
    <location>
        <begin position="807"/>
        <end position="819"/>
    </location>
</feature>
<dbReference type="PROSITE" id="PS50966">
    <property type="entry name" value="ZF_SWIM"/>
    <property type="match status" value="1"/>
</dbReference>
<feature type="compositionally biased region" description="Basic and acidic residues" evidence="5">
    <location>
        <begin position="1014"/>
        <end position="1024"/>
    </location>
</feature>
<dbReference type="InterPro" id="IPR058594">
    <property type="entry name" value="PB1-like_dom_pln"/>
</dbReference>
<keyword evidence="8" id="KW-1185">Reference proteome</keyword>
<name>A0AAV0ZJA0_VICFA</name>
<dbReference type="Pfam" id="PF26130">
    <property type="entry name" value="PB1-like"/>
    <property type="match status" value="1"/>
</dbReference>
<feature type="region of interest" description="Disordered" evidence="5">
    <location>
        <begin position="901"/>
        <end position="1063"/>
    </location>
</feature>
<dbReference type="Pfam" id="PF10551">
    <property type="entry name" value="MULE"/>
    <property type="match status" value="1"/>
</dbReference>
<feature type="region of interest" description="Disordered" evidence="5">
    <location>
        <begin position="220"/>
        <end position="239"/>
    </location>
</feature>
<dbReference type="PANTHER" id="PTHR31973">
    <property type="entry name" value="POLYPROTEIN, PUTATIVE-RELATED"/>
    <property type="match status" value="1"/>
</dbReference>
<proteinExistence type="predicted"/>
<dbReference type="EMBL" id="OX451737">
    <property type="protein sequence ID" value="CAI8595952.1"/>
    <property type="molecule type" value="Genomic_DNA"/>
</dbReference>
<dbReference type="InterPro" id="IPR007527">
    <property type="entry name" value="Znf_SWIM"/>
</dbReference>
<evidence type="ECO:0000313" key="7">
    <source>
        <dbReference type="EMBL" id="CAI8595952.1"/>
    </source>
</evidence>
<reference evidence="7 8" key="1">
    <citation type="submission" date="2023-01" db="EMBL/GenBank/DDBJ databases">
        <authorList>
            <person name="Kreplak J."/>
        </authorList>
    </citation>
    <scope>NUCLEOTIDE SEQUENCE [LARGE SCALE GENOMIC DNA]</scope>
</reference>
<dbReference type="GO" id="GO:0008270">
    <property type="term" value="F:zinc ion binding"/>
    <property type="evidence" value="ECO:0007669"/>
    <property type="project" value="UniProtKB-KW"/>
</dbReference>
<evidence type="ECO:0000256" key="4">
    <source>
        <dbReference type="PROSITE-ProRule" id="PRU00325"/>
    </source>
</evidence>
<keyword evidence="3" id="KW-0862">Zinc</keyword>
<dbReference type="InterPro" id="IPR006564">
    <property type="entry name" value="Znf_PMZ"/>
</dbReference>
<evidence type="ECO:0000256" key="5">
    <source>
        <dbReference type="SAM" id="MobiDB-lite"/>
    </source>
</evidence>
<feature type="domain" description="SWIM-type" evidence="6">
    <location>
        <begin position="675"/>
        <end position="707"/>
    </location>
</feature>